<evidence type="ECO:0000256" key="3">
    <source>
        <dbReference type="ARBA" id="ARBA00022801"/>
    </source>
</evidence>
<dbReference type="GO" id="GO:0005737">
    <property type="term" value="C:cytoplasm"/>
    <property type="evidence" value="ECO:0007669"/>
    <property type="project" value="InterPro"/>
</dbReference>
<reference evidence="6 7" key="1">
    <citation type="submission" date="2017-03" db="EMBL/GenBank/DDBJ databases">
        <title>Genomes of endolithic fungi from Antarctica.</title>
        <authorList>
            <person name="Coleine C."/>
            <person name="Masonjones S."/>
            <person name="Stajich J.E."/>
        </authorList>
    </citation>
    <scope>NUCLEOTIDE SEQUENCE [LARGE SCALE GENOMIC DNA]</scope>
    <source>
        <strain evidence="6 7">CCFEE 5187</strain>
    </source>
</reference>
<keyword evidence="4" id="KW-0464">Manganese</keyword>
<dbReference type="PANTHER" id="PTHR42064:SF1">
    <property type="entry name" value="YALI0F28677P"/>
    <property type="match status" value="1"/>
</dbReference>
<dbReference type="GO" id="GO:0046872">
    <property type="term" value="F:metal ion binding"/>
    <property type="evidence" value="ECO:0007669"/>
    <property type="project" value="UniProtKB-KW"/>
</dbReference>
<feature type="domain" description="DHHA2" evidence="5">
    <location>
        <begin position="256"/>
        <end position="434"/>
    </location>
</feature>
<dbReference type="InterPro" id="IPR004097">
    <property type="entry name" value="DHHA2"/>
</dbReference>
<evidence type="ECO:0000256" key="4">
    <source>
        <dbReference type="ARBA" id="ARBA00023211"/>
    </source>
</evidence>
<dbReference type="Pfam" id="PF01368">
    <property type="entry name" value="DHH"/>
    <property type="match status" value="1"/>
</dbReference>
<evidence type="ECO:0000256" key="2">
    <source>
        <dbReference type="ARBA" id="ARBA00022723"/>
    </source>
</evidence>
<evidence type="ECO:0000259" key="5">
    <source>
        <dbReference type="SMART" id="SM01131"/>
    </source>
</evidence>
<comment type="cofactor">
    <cofactor evidence="1">
        <name>Mn(2+)</name>
        <dbReference type="ChEBI" id="CHEBI:29035"/>
    </cofactor>
</comment>
<proteinExistence type="predicted"/>
<evidence type="ECO:0000313" key="6">
    <source>
        <dbReference type="EMBL" id="TKA69684.1"/>
    </source>
</evidence>
<dbReference type="InterPro" id="IPR038763">
    <property type="entry name" value="DHH_sf"/>
</dbReference>
<dbReference type="AlphaFoldDB" id="A0A4U0X0H9"/>
<evidence type="ECO:0000256" key="1">
    <source>
        <dbReference type="ARBA" id="ARBA00001936"/>
    </source>
</evidence>
<dbReference type="Gene3D" id="3.90.1640.10">
    <property type="entry name" value="inorganic pyrophosphatase (n-terminal core)"/>
    <property type="match status" value="1"/>
</dbReference>
<dbReference type="InterPro" id="IPR001667">
    <property type="entry name" value="DDH_dom"/>
</dbReference>
<dbReference type="InterPro" id="IPR038222">
    <property type="entry name" value="DHHA2_dom_sf"/>
</dbReference>
<dbReference type="SMART" id="SM01131">
    <property type="entry name" value="DHHA2"/>
    <property type="match status" value="1"/>
</dbReference>
<comment type="caution">
    <text evidence="6">The sequence shown here is derived from an EMBL/GenBank/DDBJ whole genome shotgun (WGS) entry which is preliminary data.</text>
</comment>
<dbReference type="STRING" id="331657.A0A4U0X0H9"/>
<dbReference type="GO" id="GO:0016462">
    <property type="term" value="F:pyrophosphatase activity"/>
    <property type="evidence" value="ECO:0007669"/>
    <property type="project" value="InterPro"/>
</dbReference>
<dbReference type="Pfam" id="PF02833">
    <property type="entry name" value="DHHA2"/>
    <property type="match status" value="1"/>
</dbReference>
<evidence type="ECO:0000313" key="7">
    <source>
        <dbReference type="Proteomes" id="UP000308768"/>
    </source>
</evidence>
<gene>
    <name evidence="6" type="ORF">B0A49_07415</name>
</gene>
<accession>A0A4U0X0H9</accession>
<dbReference type="OrthoDB" id="374045at2759"/>
<dbReference type="Proteomes" id="UP000308768">
    <property type="component" value="Unassembled WGS sequence"/>
</dbReference>
<sequence length="784" mass="87437">MSGLRTSLRSFLQHAKSALFKASEQHSSGSPSFTFVIGNESADLDSLTSSLLYAYVRSCKPPPEAFTSLYIPLLNIPARDISLRPEFLTLLPHGDLEPGSIITLDDFHAVEAGLSPEDTRWILVDHNALQGDLGTKYATCVTGVIDHHDDEGKVPRDTGCEPRIITPSGSCTSLVTDYCRQTWDSLSDGAVQPEEHPHEYDAQLAKLALASILIDTTNLTAKGKTTEYDINAAIYLESKIRDISSMTVGFDRTSFYHEIDAAKKDIGSLHLVDILRKDYKEWTEQGDQKLGISSVVKPLSFLQAKAQNEADDVQSEDEESPFLAAIRDFAKDRSLDLYTIMTTYTSADEEFQRELFVWALTSKAVSAAKRFVDAASEELGLEDWYEAQSVEKLSSSEGDKEFRKCHFIGIGVERYLDVFRSESQKEFVTLYEAVNDVRNSCDAMRHYASLDPDSHEKSENAAHVDETQSISTFMHEMPPEVRRVLLEFISEIRNNSEFFADRIANLSQQQLASFLSFRQSLDPIDSVIAHTAPGKATSGSSKWPVRRSVEHLLSFQRHDPFSALLYTVFANSSGSNSTEDFRRTDTWATACAKIITQQKLGSDKFIMMVLDAWAGMREWSGKAGLDLFLMEVLQHGAFLLERDGNVSVRHGSQTAAMPPIMDTPTADEFFDKATMRLFEVLGAESGAGGIPNGALEIGSAIVRKLESSKKHRIAVPYFVVSRWFFSSFLLSAIVYPETQGIMTGYHITDDSRQRILRVIATRAQKIVLDMTYNWSVGSICLNHV</sequence>
<keyword evidence="7" id="KW-1185">Reference proteome</keyword>
<organism evidence="6 7">
    <name type="scientific">Cryomyces minteri</name>
    <dbReference type="NCBI Taxonomy" id="331657"/>
    <lineage>
        <taxon>Eukaryota</taxon>
        <taxon>Fungi</taxon>
        <taxon>Dikarya</taxon>
        <taxon>Ascomycota</taxon>
        <taxon>Pezizomycotina</taxon>
        <taxon>Dothideomycetes</taxon>
        <taxon>Dothideomycetes incertae sedis</taxon>
        <taxon>Cryomyces</taxon>
    </lineage>
</organism>
<protein>
    <recommendedName>
        <fullName evidence="5">DHHA2 domain-containing protein</fullName>
    </recommendedName>
</protein>
<keyword evidence="2" id="KW-0479">Metal-binding</keyword>
<dbReference type="EMBL" id="NAJN01000705">
    <property type="protein sequence ID" value="TKA69684.1"/>
    <property type="molecule type" value="Genomic_DNA"/>
</dbReference>
<dbReference type="SUPFAM" id="SSF64182">
    <property type="entry name" value="DHH phosphoesterases"/>
    <property type="match status" value="1"/>
</dbReference>
<keyword evidence="3" id="KW-0378">Hydrolase</keyword>
<dbReference type="Gene3D" id="3.10.310.20">
    <property type="entry name" value="DHHA2 domain"/>
    <property type="match status" value="1"/>
</dbReference>
<dbReference type="PANTHER" id="PTHR42064">
    <property type="entry name" value="YALI0F28677P"/>
    <property type="match status" value="1"/>
</dbReference>
<name>A0A4U0X0H9_9PEZI</name>